<name>A0AAE0CR22_9ROSI</name>
<sequence>MQLVIQGMLVFWEFSGRILVFLRESYCEIVPSIYFRNPSAIVSRLFSPFHRRNLYAKGICLPLIISACFFFRVNTHLFLFSIFRVFNNDESINITIYPQELSALGISLVYPLCLLTIMLLMAT</sequence>
<comment type="caution">
    <text evidence="2">The sequence shown here is derived from an EMBL/GenBank/DDBJ whole genome shotgun (WGS) entry which is preliminary data.</text>
</comment>
<feature type="transmembrane region" description="Helical" evidence="1">
    <location>
        <begin position="59"/>
        <end position="83"/>
    </location>
</feature>
<keyword evidence="3" id="KW-1185">Reference proteome</keyword>
<gene>
    <name evidence="2" type="ORF">Ddye_006784</name>
</gene>
<keyword evidence="1" id="KW-1133">Transmembrane helix</keyword>
<dbReference type="Proteomes" id="UP001280121">
    <property type="component" value="Unassembled WGS sequence"/>
</dbReference>
<organism evidence="2 3">
    <name type="scientific">Dipteronia dyeriana</name>
    <dbReference type="NCBI Taxonomy" id="168575"/>
    <lineage>
        <taxon>Eukaryota</taxon>
        <taxon>Viridiplantae</taxon>
        <taxon>Streptophyta</taxon>
        <taxon>Embryophyta</taxon>
        <taxon>Tracheophyta</taxon>
        <taxon>Spermatophyta</taxon>
        <taxon>Magnoliopsida</taxon>
        <taxon>eudicotyledons</taxon>
        <taxon>Gunneridae</taxon>
        <taxon>Pentapetalae</taxon>
        <taxon>rosids</taxon>
        <taxon>malvids</taxon>
        <taxon>Sapindales</taxon>
        <taxon>Sapindaceae</taxon>
        <taxon>Hippocastanoideae</taxon>
        <taxon>Acereae</taxon>
        <taxon>Dipteronia</taxon>
    </lineage>
</organism>
<dbReference type="EMBL" id="JANJYI010000002">
    <property type="protein sequence ID" value="KAK2660251.1"/>
    <property type="molecule type" value="Genomic_DNA"/>
</dbReference>
<evidence type="ECO:0000256" key="1">
    <source>
        <dbReference type="SAM" id="Phobius"/>
    </source>
</evidence>
<accession>A0AAE0CR22</accession>
<evidence type="ECO:0000313" key="2">
    <source>
        <dbReference type="EMBL" id="KAK2660251.1"/>
    </source>
</evidence>
<feature type="transmembrane region" description="Helical" evidence="1">
    <location>
        <begin position="103"/>
        <end position="122"/>
    </location>
</feature>
<keyword evidence="1" id="KW-0812">Transmembrane</keyword>
<protein>
    <submittedName>
        <fullName evidence="2">Uncharacterized protein</fullName>
    </submittedName>
</protein>
<dbReference type="AlphaFoldDB" id="A0AAE0CR22"/>
<evidence type="ECO:0000313" key="3">
    <source>
        <dbReference type="Proteomes" id="UP001280121"/>
    </source>
</evidence>
<proteinExistence type="predicted"/>
<reference evidence="2" key="1">
    <citation type="journal article" date="2023" name="Plant J.">
        <title>Genome sequences and population genomics provide insights into the demographic history, inbreeding, and mutation load of two 'living fossil' tree species of Dipteronia.</title>
        <authorList>
            <person name="Feng Y."/>
            <person name="Comes H.P."/>
            <person name="Chen J."/>
            <person name="Zhu S."/>
            <person name="Lu R."/>
            <person name="Zhang X."/>
            <person name="Li P."/>
            <person name="Qiu J."/>
            <person name="Olsen K.M."/>
            <person name="Qiu Y."/>
        </authorList>
    </citation>
    <scope>NUCLEOTIDE SEQUENCE</scope>
    <source>
        <strain evidence="2">KIB01</strain>
    </source>
</reference>
<keyword evidence="1" id="KW-0472">Membrane</keyword>